<dbReference type="PANTHER" id="PTHR11064:SF115">
    <property type="entry name" value="NUCLEAR TRANSCRIPTION FACTOR Y SUBUNIT B-9"/>
    <property type="match status" value="1"/>
</dbReference>
<dbReference type="SUPFAM" id="SSF47113">
    <property type="entry name" value="Histone-fold"/>
    <property type="match status" value="1"/>
</dbReference>
<dbReference type="GO" id="GO:0016602">
    <property type="term" value="C:CCAAT-binding factor complex"/>
    <property type="evidence" value="ECO:0000318"/>
    <property type="project" value="GO_Central"/>
</dbReference>
<organism evidence="5 6">
    <name type="scientific">Erythranthe guttata</name>
    <name type="common">Yellow monkey flower</name>
    <name type="synonym">Mimulus guttatus</name>
    <dbReference type="NCBI Taxonomy" id="4155"/>
    <lineage>
        <taxon>Eukaryota</taxon>
        <taxon>Viridiplantae</taxon>
        <taxon>Streptophyta</taxon>
        <taxon>Embryophyta</taxon>
        <taxon>Tracheophyta</taxon>
        <taxon>Spermatophyta</taxon>
        <taxon>Magnoliopsida</taxon>
        <taxon>eudicotyledons</taxon>
        <taxon>Gunneridae</taxon>
        <taxon>Pentapetalae</taxon>
        <taxon>asterids</taxon>
        <taxon>lamiids</taxon>
        <taxon>Lamiales</taxon>
        <taxon>Phrymaceae</taxon>
        <taxon>Erythranthe</taxon>
    </lineage>
</organism>
<protein>
    <recommendedName>
        <fullName evidence="4">Transcription factor CBF/NF-Y/archaeal histone domain-containing protein</fullName>
    </recommendedName>
</protein>
<keyword evidence="2" id="KW-0805">Transcription regulation</keyword>
<dbReference type="GO" id="GO:0001228">
    <property type="term" value="F:DNA-binding transcription activator activity, RNA polymerase II-specific"/>
    <property type="evidence" value="ECO:0007669"/>
    <property type="project" value="InterPro"/>
</dbReference>
<feature type="domain" description="Transcription factor CBF/NF-Y/archaeal histone" evidence="4">
    <location>
        <begin position="6"/>
        <end position="53"/>
    </location>
</feature>
<dbReference type="GO" id="GO:0006357">
    <property type="term" value="P:regulation of transcription by RNA polymerase II"/>
    <property type="evidence" value="ECO:0000318"/>
    <property type="project" value="GO_Central"/>
</dbReference>
<comment type="similarity">
    <text evidence="1">Belongs to the NFYB/HAP3 subunit family.</text>
</comment>
<sequence>KTTSSREHKVSDDVKEIIQECLSEFISFVTSETNKMTHREYKKTINPEDVIAVIASLGFDDYVEPVTVFLNKYRVEDPSARP</sequence>
<dbReference type="InterPro" id="IPR009072">
    <property type="entry name" value="Histone-fold"/>
</dbReference>
<dbReference type="InterPro" id="IPR003958">
    <property type="entry name" value="CBFA_NFYB_domain"/>
</dbReference>
<dbReference type="GO" id="GO:0046982">
    <property type="term" value="F:protein heterodimerization activity"/>
    <property type="evidence" value="ECO:0007669"/>
    <property type="project" value="InterPro"/>
</dbReference>
<dbReference type="Proteomes" id="UP000030748">
    <property type="component" value="Unassembled WGS sequence"/>
</dbReference>
<feature type="non-terminal residue" evidence="5">
    <location>
        <position position="1"/>
    </location>
</feature>
<dbReference type="Pfam" id="PF00808">
    <property type="entry name" value="CBFD_NFYB_HMF"/>
    <property type="match status" value="1"/>
</dbReference>
<dbReference type="PRINTS" id="PR00615">
    <property type="entry name" value="CCAATSUBUNTA"/>
</dbReference>
<gene>
    <name evidence="5" type="ORF">MIMGU_mgv1a025471mg</name>
</gene>
<dbReference type="GO" id="GO:0000981">
    <property type="term" value="F:DNA-binding transcription factor activity, RNA polymerase II-specific"/>
    <property type="evidence" value="ECO:0000318"/>
    <property type="project" value="GO_Central"/>
</dbReference>
<dbReference type="EMBL" id="KI630222">
    <property type="protein sequence ID" value="EYU44067.1"/>
    <property type="molecule type" value="Genomic_DNA"/>
</dbReference>
<proteinExistence type="inferred from homology"/>
<evidence type="ECO:0000259" key="4">
    <source>
        <dbReference type="Pfam" id="PF00808"/>
    </source>
</evidence>
<keyword evidence="3" id="KW-0804">Transcription</keyword>
<evidence type="ECO:0000256" key="1">
    <source>
        <dbReference type="ARBA" id="ARBA00009053"/>
    </source>
</evidence>
<evidence type="ECO:0000313" key="6">
    <source>
        <dbReference type="Proteomes" id="UP000030748"/>
    </source>
</evidence>
<name>A0A022RU79_ERYGU</name>
<dbReference type="AlphaFoldDB" id="A0A022RU79"/>
<accession>A0A022RU79</accession>
<dbReference type="Gene3D" id="1.10.20.10">
    <property type="entry name" value="Histone, subunit A"/>
    <property type="match status" value="1"/>
</dbReference>
<evidence type="ECO:0000256" key="3">
    <source>
        <dbReference type="ARBA" id="ARBA00023163"/>
    </source>
</evidence>
<dbReference type="PANTHER" id="PTHR11064">
    <property type="entry name" value="CCAAT-BINDING TRANSCRIPTION FACTOR-RELATED"/>
    <property type="match status" value="1"/>
</dbReference>
<dbReference type="STRING" id="4155.A0A022RU79"/>
<reference evidence="5 6" key="1">
    <citation type="journal article" date="2013" name="Proc. Natl. Acad. Sci. U.S.A.">
        <title>Fine-scale variation in meiotic recombination in Mimulus inferred from population shotgun sequencing.</title>
        <authorList>
            <person name="Hellsten U."/>
            <person name="Wright K.M."/>
            <person name="Jenkins J."/>
            <person name="Shu S."/>
            <person name="Yuan Y."/>
            <person name="Wessler S.R."/>
            <person name="Schmutz J."/>
            <person name="Willis J.H."/>
            <person name="Rokhsar D.S."/>
        </authorList>
    </citation>
    <scope>NUCLEOTIDE SEQUENCE [LARGE SCALE GENOMIC DNA]</scope>
    <source>
        <strain evidence="6">cv. DUN x IM62</strain>
    </source>
</reference>
<evidence type="ECO:0000256" key="2">
    <source>
        <dbReference type="ARBA" id="ARBA00023015"/>
    </source>
</evidence>
<dbReference type="InterPro" id="IPR027113">
    <property type="entry name" value="Transc_fact_NFYB/HAP3"/>
</dbReference>
<evidence type="ECO:0000313" key="5">
    <source>
        <dbReference type="EMBL" id="EYU44067.1"/>
    </source>
</evidence>
<keyword evidence="6" id="KW-1185">Reference proteome</keyword>